<comment type="caution">
    <text evidence="2">The sequence shown here is derived from an EMBL/GenBank/DDBJ whole genome shotgun (WGS) entry which is preliminary data.</text>
</comment>
<evidence type="ECO:0000256" key="1">
    <source>
        <dbReference type="SAM" id="MobiDB-lite"/>
    </source>
</evidence>
<reference evidence="2" key="1">
    <citation type="submission" date="2021-03" db="EMBL/GenBank/DDBJ databases">
        <title>Molecular epidemiology and mechanisms of colistin and carbapenem resistance in Enterobacteriaceae from clinical isolates, the environment and porcine samples in Pretoria, South Africa.</title>
        <authorList>
            <person name="Bogoshi D."/>
            <person name="Mbelle N.M."/>
            <person name="Naidoo V."/>
            <person name="Osei Sekyere J."/>
        </authorList>
    </citation>
    <scope>NUCLEOTIDE SEQUENCE</scope>
    <source>
        <strain evidence="2">C080</strain>
    </source>
</reference>
<accession>A0A939NKS2</accession>
<dbReference type="EMBL" id="JAGETR010000229">
    <property type="protein sequence ID" value="MBO2007349.1"/>
    <property type="molecule type" value="Genomic_DNA"/>
</dbReference>
<feature type="region of interest" description="Disordered" evidence="1">
    <location>
        <begin position="37"/>
        <end position="57"/>
    </location>
</feature>
<evidence type="ECO:0000313" key="2">
    <source>
        <dbReference type="EMBL" id="MBO2007349.1"/>
    </source>
</evidence>
<protein>
    <submittedName>
        <fullName evidence="2">Uncharacterized protein</fullName>
    </submittedName>
</protein>
<name>A0A939NKS2_SERMA</name>
<organism evidence="2">
    <name type="scientific">Serratia marcescens</name>
    <dbReference type="NCBI Taxonomy" id="615"/>
    <lineage>
        <taxon>Bacteria</taxon>
        <taxon>Pseudomonadati</taxon>
        <taxon>Pseudomonadota</taxon>
        <taxon>Gammaproteobacteria</taxon>
        <taxon>Enterobacterales</taxon>
        <taxon>Yersiniaceae</taxon>
        <taxon>Serratia</taxon>
    </lineage>
</organism>
<gene>
    <name evidence="2" type="ORF">J4732_21345</name>
</gene>
<dbReference type="AlphaFoldDB" id="A0A939NKS2"/>
<proteinExistence type="predicted"/>
<sequence length="57" mass="6052">MNVGNNVTGSIAGGRKLLNSVTSETLVYQLYQMPTPFVGRRRQAAPSKPSPSTGSTQ</sequence>